<dbReference type="PANTHER" id="PTHR43236">
    <property type="entry name" value="ANTITOXIN HIGA1"/>
    <property type="match status" value="1"/>
</dbReference>
<comment type="caution">
    <text evidence="2">The sequence shown here is derived from an EMBL/GenBank/DDBJ whole genome shotgun (WGS) entry which is preliminary data.</text>
</comment>
<keyword evidence="3" id="KW-1185">Reference proteome</keyword>
<dbReference type="AlphaFoldDB" id="A0A7Z1AE63"/>
<feature type="domain" description="IrrE N-terminal-like" evidence="1">
    <location>
        <begin position="37"/>
        <end position="154"/>
    </location>
</feature>
<dbReference type="EMBL" id="MARB01000019">
    <property type="protein sequence ID" value="ODJ86680.1"/>
    <property type="molecule type" value="Genomic_DNA"/>
</dbReference>
<name>A0A7Z1AE63_9GAMM</name>
<dbReference type="OrthoDB" id="9794834at2"/>
<dbReference type="Pfam" id="PF06114">
    <property type="entry name" value="Peptidase_M78"/>
    <property type="match status" value="1"/>
</dbReference>
<evidence type="ECO:0000313" key="2">
    <source>
        <dbReference type="EMBL" id="ODJ86680.1"/>
    </source>
</evidence>
<protein>
    <recommendedName>
        <fullName evidence="1">IrrE N-terminal-like domain-containing protein</fullName>
    </recommendedName>
</protein>
<dbReference type="RefSeq" id="WP_069126830.1">
    <property type="nucleotide sequence ID" value="NZ_MARB01000019.1"/>
</dbReference>
<dbReference type="Gene3D" id="1.10.10.2910">
    <property type="match status" value="1"/>
</dbReference>
<dbReference type="Proteomes" id="UP000094769">
    <property type="component" value="Unassembled WGS sequence"/>
</dbReference>
<dbReference type="InterPro" id="IPR010359">
    <property type="entry name" value="IrrE_HExxH"/>
</dbReference>
<dbReference type="InterPro" id="IPR052345">
    <property type="entry name" value="Rad_response_metalloprotease"/>
</dbReference>
<reference evidence="2 3" key="1">
    <citation type="submission" date="2016-06" db="EMBL/GenBank/DDBJ databases">
        <title>Genome sequence of endosymbiont of Candidatus Endolucinida thiodiazotropha.</title>
        <authorList>
            <person name="Poehlein A."/>
            <person name="Koenig S."/>
            <person name="Heiden S.E."/>
            <person name="Thuermer A."/>
            <person name="Voget S."/>
            <person name="Daniel R."/>
            <person name="Markert S."/>
            <person name="Gros O."/>
            <person name="Schweder T."/>
        </authorList>
    </citation>
    <scope>NUCLEOTIDE SEQUENCE [LARGE SCALE GENOMIC DNA]</scope>
    <source>
        <strain evidence="2 3">COS</strain>
    </source>
</reference>
<gene>
    <name evidence="2" type="ORF">CODIS_31640</name>
</gene>
<organism evidence="2 3">
    <name type="scientific">Candidatus Thiodiazotropha endolucinida</name>
    <dbReference type="NCBI Taxonomy" id="1655433"/>
    <lineage>
        <taxon>Bacteria</taxon>
        <taxon>Pseudomonadati</taxon>
        <taxon>Pseudomonadota</taxon>
        <taxon>Gammaproteobacteria</taxon>
        <taxon>Chromatiales</taxon>
        <taxon>Sedimenticolaceae</taxon>
        <taxon>Candidatus Thiodiazotropha</taxon>
    </lineage>
</organism>
<evidence type="ECO:0000313" key="3">
    <source>
        <dbReference type="Proteomes" id="UP000094769"/>
    </source>
</evidence>
<proteinExistence type="predicted"/>
<sequence>MEKIRAAQVTAKALKTRKTFLGVSPHLAICPYALCEAMGFDLRFVNIPSFEGMYVASQNLVLISAERPEGRKHFTCAHEIGHHVLGHGTIIDEILECGSSNEEELEADFFASMLLMPSSAITRSMIRYGIEANNLTPKDCYILAKYFGVSYQAFITHIYSNLRLFNYRHYQTLKKGNLPGIRFEICGLDTKQQIFSIGDWWEEKALELEVGNYIVTDQPLLVDGPDLLEIEDVQKNILKAKSPGITRVYNGTWSRFVKISRHKFQGFYQYKYDEEEE</sequence>
<accession>A0A7Z1AE63</accession>
<dbReference type="PANTHER" id="PTHR43236:SF1">
    <property type="entry name" value="BLL7220 PROTEIN"/>
    <property type="match status" value="1"/>
</dbReference>
<evidence type="ECO:0000259" key="1">
    <source>
        <dbReference type="Pfam" id="PF06114"/>
    </source>
</evidence>